<organism evidence="5 6">
    <name type="scientific">Candidatus Desulfatifera sulfidica</name>
    <dbReference type="NCBI Taxonomy" id="2841691"/>
    <lineage>
        <taxon>Bacteria</taxon>
        <taxon>Pseudomonadati</taxon>
        <taxon>Thermodesulfobacteriota</taxon>
        <taxon>Desulfobulbia</taxon>
        <taxon>Desulfobulbales</taxon>
        <taxon>Desulfobulbaceae</taxon>
        <taxon>Candidatus Desulfatifera</taxon>
    </lineage>
</organism>
<keyword evidence="1" id="KW-0547">Nucleotide-binding</keyword>
<proteinExistence type="predicted"/>
<dbReference type="AlphaFoldDB" id="A0A8J6NB35"/>
<dbReference type="GO" id="GO:0005524">
    <property type="term" value="F:ATP binding"/>
    <property type="evidence" value="ECO:0007669"/>
    <property type="project" value="UniProtKB-KW"/>
</dbReference>
<feature type="domain" description="NFACT protein RNA binding" evidence="4">
    <location>
        <begin position="246"/>
        <end position="342"/>
    </location>
</feature>
<accession>A0A8J6NB35</accession>
<reference evidence="5 6" key="1">
    <citation type="submission" date="2020-08" db="EMBL/GenBank/DDBJ databases">
        <title>Bridging the membrane lipid divide: bacteria of the FCB group superphylum have the potential to synthesize archaeal ether lipids.</title>
        <authorList>
            <person name="Villanueva L."/>
            <person name="Von Meijenfeldt F.A.B."/>
            <person name="Westbye A.B."/>
            <person name="Yadav S."/>
            <person name="Hopmans E.C."/>
            <person name="Dutilh B.E."/>
            <person name="Sinninghe Damste J.S."/>
        </authorList>
    </citation>
    <scope>NUCLEOTIDE SEQUENCE [LARGE SCALE GENOMIC DNA]</scope>
    <source>
        <strain evidence="5">NIOZ-UU81</strain>
    </source>
</reference>
<dbReference type="InterPro" id="IPR014729">
    <property type="entry name" value="Rossmann-like_a/b/a_fold"/>
</dbReference>
<keyword evidence="2" id="KW-0067">ATP-binding</keyword>
<evidence type="ECO:0000313" key="6">
    <source>
        <dbReference type="Proteomes" id="UP000599024"/>
    </source>
</evidence>
<evidence type="ECO:0000259" key="4">
    <source>
        <dbReference type="Pfam" id="PF18297"/>
    </source>
</evidence>
<dbReference type="Pfam" id="PF02568">
    <property type="entry name" value="ThiI"/>
    <property type="match status" value="1"/>
</dbReference>
<evidence type="ECO:0000256" key="1">
    <source>
        <dbReference type="ARBA" id="ARBA00022741"/>
    </source>
</evidence>
<evidence type="ECO:0000259" key="3">
    <source>
        <dbReference type="Pfam" id="PF02568"/>
    </source>
</evidence>
<dbReference type="InterPro" id="IPR059101">
    <property type="entry name" value="NFACT-R_2"/>
</dbReference>
<dbReference type="EMBL" id="JACNLK010000032">
    <property type="protein sequence ID" value="MBC8208235.1"/>
    <property type="molecule type" value="Genomic_DNA"/>
</dbReference>
<protein>
    <submittedName>
        <fullName evidence="5">Thiamine biosynthesis protein</fullName>
    </submittedName>
</protein>
<feature type="domain" description="Thil AANH" evidence="3">
    <location>
        <begin position="3"/>
        <end position="148"/>
    </location>
</feature>
<comment type="caution">
    <text evidence="5">The sequence shown here is derived from an EMBL/GenBank/DDBJ whole genome shotgun (WGS) entry which is preliminary data.</text>
</comment>
<dbReference type="Proteomes" id="UP000599024">
    <property type="component" value="Unassembled WGS sequence"/>
</dbReference>
<dbReference type="Pfam" id="PF18297">
    <property type="entry name" value="NFACT-R_2"/>
    <property type="match status" value="1"/>
</dbReference>
<dbReference type="PANTHER" id="PTHR11933">
    <property type="entry name" value="TRNA 5-METHYLAMINOMETHYL-2-THIOURIDYLATE -METHYLTRANSFERASE"/>
    <property type="match status" value="1"/>
</dbReference>
<dbReference type="InterPro" id="IPR020536">
    <property type="entry name" value="ThiI_AANH"/>
</dbReference>
<gene>
    <name evidence="5" type="ORF">H8E79_03585</name>
</gene>
<evidence type="ECO:0000256" key="2">
    <source>
        <dbReference type="ARBA" id="ARBA00022840"/>
    </source>
</evidence>
<dbReference type="PANTHER" id="PTHR11933:SF6">
    <property type="entry name" value="THIL AANH DOMAIN-CONTAINING PROTEIN"/>
    <property type="match status" value="1"/>
</dbReference>
<dbReference type="GO" id="GO:0004810">
    <property type="term" value="F:CCA tRNA nucleotidyltransferase activity"/>
    <property type="evidence" value="ECO:0007669"/>
    <property type="project" value="InterPro"/>
</dbReference>
<dbReference type="SUPFAM" id="SSF52402">
    <property type="entry name" value="Adenine nucleotide alpha hydrolases-like"/>
    <property type="match status" value="1"/>
</dbReference>
<sequence length="352" mass="39286">MSQVTAISLFSGGLDSILATRMVMSQGIRVVAIKFVTPFFDDRLLENTSAYQDEIRKKYNIEVVLVDLSSVYLDLLHAPQHGFGKNFNPCIDCKILMLSRAREMMATYQASFIVTGEVLGQRPMSQRRDTLRVIARDSQVESLLLRPLSAKLLPESEAERAGWVDREQMGDFTGRGRSRQIALAREYGITDFPSPAGGCILADPILSHRIARIYAGEFVITPGEITLTDIRLLLVGRQFVLPDFPPAGTWLILGRDEGENDRLENMAEAGDALLFMPDWPGPTVLIRRAERVAKDAGLDELLQLAASLVVRYAKKGTIPPEVTFEVRLDGRVFPMPVPSALNDDLRKEWQLV</sequence>
<evidence type="ECO:0000313" key="5">
    <source>
        <dbReference type="EMBL" id="MBC8208235.1"/>
    </source>
</evidence>
<name>A0A8J6NB35_9BACT</name>
<dbReference type="Gene3D" id="3.40.50.620">
    <property type="entry name" value="HUPs"/>
    <property type="match status" value="1"/>
</dbReference>